<evidence type="ECO:0000259" key="1">
    <source>
        <dbReference type="Pfam" id="PF01974"/>
    </source>
</evidence>
<sequence length="117" mass="13966">MFQYKKEDGVEYTFEIPLAKNCKIDQIVYNGEVNQQRIGDYHIREGGKFGADYLIYEDKPEVCHSKYTLNKYCDNLIGINRLAEKTDKISLITDMKIIRKYRRITRKEKRKQQSHII</sequence>
<organism evidence="2 3">
    <name type="scientific">Paramecium primaurelia</name>
    <dbReference type="NCBI Taxonomy" id="5886"/>
    <lineage>
        <taxon>Eukaryota</taxon>
        <taxon>Sar</taxon>
        <taxon>Alveolata</taxon>
        <taxon>Ciliophora</taxon>
        <taxon>Intramacronucleata</taxon>
        <taxon>Oligohymenophorea</taxon>
        <taxon>Peniculida</taxon>
        <taxon>Parameciidae</taxon>
        <taxon>Paramecium</taxon>
    </lineage>
</organism>
<dbReference type="OMA" id="CHSKYTL"/>
<dbReference type="GO" id="GO:0000213">
    <property type="term" value="F:tRNA-intron lyase activity"/>
    <property type="evidence" value="ECO:0007669"/>
    <property type="project" value="InterPro"/>
</dbReference>
<dbReference type="Pfam" id="PF01974">
    <property type="entry name" value="tRNA_int_endo"/>
    <property type="match status" value="1"/>
</dbReference>
<dbReference type="GO" id="GO:0006388">
    <property type="term" value="P:tRNA splicing, via endonucleolytic cleavage and ligation"/>
    <property type="evidence" value="ECO:0007669"/>
    <property type="project" value="InterPro"/>
</dbReference>
<dbReference type="Proteomes" id="UP000688137">
    <property type="component" value="Unassembled WGS sequence"/>
</dbReference>
<accession>A0A8S1QFS1</accession>
<dbReference type="EMBL" id="CAJJDM010000163">
    <property type="protein sequence ID" value="CAD8114116.1"/>
    <property type="molecule type" value="Genomic_DNA"/>
</dbReference>
<name>A0A8S1QFS1_PARPR</name>
<feature type="domain" description="tRNA intron endonuclease catalytic" evidence="1">
    <location>
        <begin position="40"/>
        <end position="70"/>
    </location>
</feature>
<proteinExistence type="predicted"/>
<dbReference type="InterPro" id="IPR006677">
    <property type="entry name" value="tRNA_intron_Endonuc_cat-like"/>
</dbReference>
<protein>
    <recommendedName>
        <fullName evidence="1">tRNA intron endonuclease catalytic domain-containing protein</fullName>
    </recommendedName>
</protein>
<evidence type="ECO:0000313" key="2">
    <source>
        <dbReference type="EMBL" id="CAD8114116.1"/>
    </source>
</evidence>
<dbReference type="AlphaFoldDB" id="A0A8S1QFS1"/>
<keyword evidence="3" id="KW-1185">Reference proteome</keyword>
<gene>
    <name evidence="2" type="ORF">PPRIM_AZ9-3.1.T1580034</name>
</gene>
<evidence type="ECO:0000313" key="3">
    <source>
        <dbReference type="Proteomes" id="UP000688137"/>
    </source>
</evidence>
<comment type="caution">
    <text evidence="2">The sequence shown here is derived from an EMBL/GenBank/DDBJ whole genome shotgun (WGS) entry which is preliminary data.</text>
</comment>
<reference evidence="2" key="1">
    <citation type="submission" date="2021-01" db="EMBL/GenBank/DDBJ databases">
        <authorList>
            <consortium name="Genoscope - CEA"/>
            <person name="William W."/>
        </authorList>
    </citation>
    <scope>NUCLEOTIDE SEQUENCE</scope>
</reference>